<gene>
    <name evidence="2" type="ORF">RAG0_00230</name>
</gene>
<keyword evidence="1" id="KW-0472">Membrane</keyword>
<accession>A0A1E1JRP6</accession>
<dbReference type="GO" id="GO:0005783">
    <property type="term" value="C:endoplasmic reticulum"/>
    <property type="evidence" value="ECO:0007669"/>
    <property type="project" value="TreeGrafter"/>
</dbReference>
<proteinExistence type="predicted"/>
<dbReference type="GO" id="GO:0046521">
    <property type="term" value="P:sphingoid catabolic process"/>
    <property type="evidence" value="ECO:0007669"/>
    <property type="project" value="TreeGrafter"/>
</dbReference>
<keyword evidence="3" id="KW-1185">Reference proteome</keyword>
<feature type="transmembrane region" description="Helical" evidence="1">
    <location>
        <begin position="20"/>
        <end position="40"/>
    </location>
</feature>
<name>A0A1E1JRP6_9HELO</name>
<dbReference type="Proteomes" id="UP000178912">
    <property type="component" value="Unassembled WGS sequence"/>
</dbReference>
<dbReference type="EMBL" id="FJUX01000001">
    <property type="protein sequence ID" value="CZS88488.1"/>
    <property type="molecule type" value="Genomic_DNA"/>
</dbReference>
<dbReference type="GO" id="GO:0016020">
    <property type="term" value="C:membrane"/>
    <property type="evidence" value="ECO:0007669"/>
    <property type="project" value="GOC"/>
</dbReference>
<evidence type="ECO:0000256" key="1">
    <source>
        <dbReference type="SAM" id="Phobius"/>
    </source>
</evidence>
<dbReference type="Pfam" id="PF06127">
    <property type="entry name" value="Mpo1-like"/>
    <property type="match status" value="1"/>
</dbReference>
<sequence>MSLNLEKQLAFYGAYHHNPTNIGIHMTCVPLILAASLLLATNSPTLIPLPTWLTIPNLPLNAGTICATLYSGFYILLEPVAGSILLPVIIGWTAFSNYLTSSASSALVNQAGIAVFIISWIAQFVGHGVFEGRAPALLDNLVQALVLAPFFVFMEALFMFGYRPELQKRVGEQVDKEIKKFRAEKAAKAAQNGNGAVKNGKAN</sequence>
<feature type="transmembrane region" description="Helical" evidence="1">
    <location>
        <begin position="80"/>
        <end position="99"/>
    </location>
</feature>
<dbReference type="OrthoDB" id="2124888at2759"/>
<evidence type="ECO:0000313" key="3">
    <source>
        <dbReference type="Proteomes" id="UP000178912"/>
    </source>
</evidence>
<evidence type="ECO:0000313" key="2">
    <source>
        <dbReference type="EMBL" id="CZS88488.1"/>
    </source>
</evidence>
<keyword evidence="1" id="KW-1133">Transmembrane helix</keyword>
<organism evidence="2 3">
    <name type="scientific">Rhynchosporium agropyri</name>
    <dbReference type="NCBI Taxonomy" id="914238"/>
    <lineage>
        <taxon>Eukaryota</taxon>
        <taxon>Fungi</taxon>
        <taxon>Dikarya</taxon>
        <taxon>Ascomycota</taxon>
        <taxon>Pezizomycotina</taxon>
        <taxon>Leotiomycetes</taxon>
        <taxon>Helotiales</taxon>
        <taxon>Ploettnerulaceae</taxon>
        <taxon>Rhynchosporium</taxon>
    </lineage>
</organism>
<feature type="transmembrane region" description="Helical" evidence="1">
    <location>
        <begin position="111"/>
        <end position="130"/>
    </location>
</feature>
<dbReference type="AlphaFoldDB" id="A0A1E1JRP6"/>
<reference evidence="3" key="1">
    <citation type="submission" date="2016-03" db="EMBL/GenBank/DDBJ databases">
        <authorList>
            <person name="Guldener U."/>
        </authorList>
    </citation>
    <scope>NUCLEOTIDE SEQUENCE [LARGE SCALE GENOMIC DNA]</scope>
    <source>
        <strain evidence="3">04CH-RAC-A.6.1</strain>
    </source>
</reference>
<protein>
    <submittedName>
        <fullName evidence="2">Related to DUF962 domain protein</fullName>
    </submittedName>
</protein>
<keyword evidence="1" id="KW-0812">Transmembrane</keyword>
<feature type="transmembrane region" description="Helical" evidence="1">
    <location>
        <begin position="142"/>
        <end position="162"/>
    </location>
</feature>
<dbReference type="PANTHER" id="PTHR28026">
    <property type="entry name" value="DUF962 DOMAIN PROTEIN (AFU_ORTHOLOGUE AFUA_8G05310)"/>
    <property type="match status" value="1"/>
</dbReference>
<dbReference type="InterPro" id="IPR009305">
    <property type="entry name" value="Mpo1-like"/>
</dbReference>
<dbReference type="PANTHER" id="PTHR28026:SF9">
    <property type="entry name" value="2-HYDROXY-PALMITIC ACID DIOXYGENASE MPO1"/>
    <property type="match status" value="1"/>
</dbReference>